<evidence type="ECO:0000313" key="2">
    <source>
        <dbReference type="EMBL" id="GFH19311.1"/>
    </source>
</evidence>
<evidence type="ECO:0000256" key="1">
    <source>
        <dbReference type="SAM" id="MobiDB-lite"/>
    </source>
</evidence>
<name>A0A699ZAY2_HAELA</name>
<gene>
    <name evidence="2" type="ORF">HaLaN_16240</name>
</gene>
<evidence type="ECO:0000313" key="3">
    <source>
        <dbReference type="Proteomes" id="UP000485058"/>
    </source>
</evidence>
<proteinExistence type="predicted"/>
<comment type="caution">
    <text evidence="2">The sequence shown here is derived from an EMBL/GenBank/DDBJ whole genome shotgun (WGS) entry which is preliminary data.</text>
</comment>
<dbReference type="EMBL" id="BLLF01001441">
    <property type="protein sequence ID" value="GFH19311.1"/>
    <property type="molecule type" value="Genomic_DNA"/>
</dbReference>
<reference evidence="2 3" key="1">
    <citation type="submission" date="2020-02" db="EMBL/GenBank/DDBJ databases">
        <title>Draft genome sequence of Haematococcus lacustris strain NIES-144.</title>
        <authorList>
            <person name="Morimoto D."/>
            <person name="Nakagawa S."/>
            <person name="Yoshida T."/>
            <person name="Sawayama S."/>
        </authorList>
    </citation>
    <scope>NUCLEOTIDE SEQUENCE [LARGE SCALE GENOMIC DNA]</scope>
    <source>
        <strain evidence="2 3">NIES-144</strain>
    </source>
</reference>
<accession>A0A699ZAY2</accession>
<organism evidence="2 3">
    <name type="scientific">Haematococcus lacustris</name>
    <name type="common">Green alga</name>
    <name type="synonym">Haematococcus pluvialis</name>
    <dbReference type="NCBI Taxonomy" id="44745"/>
    <lineage>
        <taxon>Eukaryota</taxon>
        <taxon>Viridiplantae</taxon>
        <taxon>Chlorophyta</taxon>
        <taxon>core chlorophytes</taxon>
        <taxon>Chlorophyceae</taxon>
        <taxon>CS clade</taxon>
        <taxon>Chlamydomonadales</taxon>
        <taxon>Haematococcaceae</taxon>
        <taxon>Haematococcus</taxon>
    </lineage>
</organism>
<dbReference type="Proteomes" id="UP000485058">
    <property type="component" value="Unassembled WGS sequence"/>
</dbReference>
<sequence length="65" mass="6486">MAAQVAAVASYSETITENKIPNPSQRGCVPAVLHQAAGGGGEVGQRSRPPGLARTVSAVAPRSGC</sequence>
<keyword evidence="3" id="KW-1185">Reference proteome</keyword>
<dbReference type="AlphaFoldDB" id="A0A699ZAY2"/>
<protein>
    <submittedName>
        <fullName evidence="2">Uncharacterized protein</fullName>
    </submittedName>
</protein>
<feature type="region of interest" description="Disordered" evidence="1">
    <location>
        <begin position="37"/>
        <end position="65"/>
    </location>
</feature>